<keyword evidence="2" id="KW-1185">Reference proteome</keyword>
<sequence>MTALGDAITAAAEAMHPCHRPNCPATTVHRAQAERAVRAAIPVLNQHLTQTARTNLAAGLGHMTWAECVARLNRLLNQG</sequence>
<protein>
    <submittedName>
        <fullName evidence="1">Uncharacterized protein</fullName>
    </submittedName>
</protein>
<proteinExistence type="predicted"/>
<dbReference type="RefSeq" id="WP_380049322.1">
    <property type="nucleotide sequence ID" value="NZ_JBHLTC010000022.1"/>
</dbReference>
<organism evidence="1 2">
    <name type="scientific">Kribbella deserti</name>
    <dbReference type="NCBI Taxonomy" id="1926257"/>
    <lineage>
        <taxon>Bacteria</taxon>
        <taxon>Bacillati</taxon>
        <taxon>Actinomycetota</taxon>
        <taxon>Actinomycetes</taxon>
        <taxon>Propionibacteriales</taxon>
        <taxon>Kribbellaceae</taxon>
        <taxon>Kribbella</taxon>
    </lineage>
</organism>
<dbReference type="Proteomes" id="UP001589890">
    <property type="component" value="Unassembled WGS sequence"/>
</dbReference>
<dbReference type="EMBL" id="JBHLTC010000022">
    <property type="protein sequence ID" value="MFC0626157.1"/>
    <property type="molecule type" value="Genomic_DNA"/>
</dbReference>
<name>A0ABV6QND5_9ACTN</name>
<gene>
    <name evidence="1" type="ORF">ACFFGN_18915</name>
</gene>
<accession>A0ABV6QND5</accession>
<comment type="caution">
    <text evidence="1">The sequence shown here is derived from an EMBL/GenBank/DDBJ whole genome shotgun (WGS) entry which is preliminary data.</text>
</comment>
<evidence type="ECO:0000313" key="1">
    <source>
        <dbReference type="EMBL" id="MFC0626157.1"/>
    </source>
</evidence>
<reference evidence="1 2" key="1">
    <citation type="submission" date="2024-09" db="EMBL/GenBank/DDBJ databases">
        <authorList>
            <person name="Sun Q."/>
            <person name="Mori K."/>
        </authorList>
    </citation>
    <scope>NUCLEOTIDE SEQUENCE [LARGE SCALE GENOMIC DNA]</scope>
    <source>
        <strain evidence="1 2">CGMCC 1.15906</strain>
    </source>
</reference>
<evidence type="ECO:0000313" key="2">
    <source>
        <dbReference type="Proteomes" id="UP001589890"/>
    </source>
</evidence>